<dbReference type="OMA" id="QGENDRF"/>
<keyword evidence="17" id="KW-0812">Transmembrane</keyword>
<dbReference type="Pfam" id="PF02877">
    <property type="entry name" value="PARP_reg"/>
    <property type="match status" value="1"/>
</dbReference>
<sequence>MPAKRKSTSITSKAAPSKRPRASDKGNDDASTDCAQVSDSTNDKSTATKIVIKGKVPVDPQCTMKAETAHVLQENDVVYNFMLNQTNVQHNNNKYYLGQVLEDDIGGACAVWFRWGRVGKTAQTSLQPCASKANAISVFEKKFRCKTGNFWKDRANFTKMSGLYDLIEQDFGEVEAEEKADDNEEKKVVSSHLPAEVLELILLISDVSVMEHQMREMNYDASRAPLGKLTPGQIKAGYEALKTVSDCIEELEKCTASSGTNERAKRGAKRAACKGGSERELRDRLLQACNTFYTRIPHDFGMRVPPLISTPEALKTELDLLKALEDIEVAFSIIKQEGKTVDMHPADRNYSNLKCNIKPIPSGDKMEKVIKDYVDMTHAPTHDVYKLEVLQTFELEKSGEAEAFCDYGTRRLLWHGSRITNWMGILGRGLKIAPREAPCTGYMFGKGVYFADCASKSANYTYPTSNDCVGIMALCEVSLGEINSLVYADSNANQLPKGKHSVQGVGRNMPDPSTWITLDDGVVVPCGKIIESEVHTATLLYNEFIVYDVRQIRLRYLVILVFLILLLLVVGVARILPYVWTSQCC</sequence>
<dbReference type="GO" id="GO:0005730">
    <property type="term" value="C:nucleolus"/>
    <property type="evidence" value="ECO:0007669"/>
    <property type="project" value="TreeGrafter"/>
</dbReference>
<feature type="region of interest" description="Disordered" evidence="16">
    <location>
        <begin position="1"/>
        <end position="40"/>
    </location>
</feature>
<accession>A0A068Y2J1</accession>
<evidence type="ECO:0000256" key="11">
    <source>
        <dbReference type="ARBA" id="ARBA00023125"/>
    </source>
</evidence>
<evidence type="ECO:0000256" key="5">
    <source>
        <dbReference type="ARBA" id="ARBA00022723"/>
    </source>
</evidence>
<keyword evidence="12" id="KW-0539">Nucleus</keyword>
<keyword evidence="6" id="KW-0677">Repeat</keyword>
<dbReference type="eggNOG" id="KOG1037">
    <property type="taxonomic scope" value="Eukaryota"/>
</dbReference>
<keyword evidence="2 15" id="KW-0328">Glycosyltransferase</keyword>
<evidence type="ECO:0000256" key="15">
    <source>
        <dbReference type="RuleBase" id="RU362114"/>
    </source>
</evidence>
<evidence type="ECO:0000256" key="6">
    <source>
        <dbReference type="ARBA" id="ARBA00022737"/>
    </source>
</evidence>
<dbReference type="InterPro" id="IPR008893">
    <property type="entry name" value="WGR_domain"/>
</dbReference>
<keyword evidence="11" id="KW-0238">DNA-binding</keyword>
<dbReference type="GO" id="GO:1990404">
    <property type="term" value="F:NAD+-protein mono-ADP-ribosyltransferase activity"/>
    <property type="evidence" value="ECO:0007669"/>
    <property type="project" value="TreeGrafter"/>
</dbReference>
<keyword evidence="17" id="KW-0472">Membrane</keyword>
<dbReference type="Gene3D" id="3.90.228.10">
    <property type="match status" value="1"/>
</dbReference>
<protein>
    <recommendedName>
        <fullName evidence="15">Poly [ADP-ribose] polymerase</fullName>
        <shortName evidence="15">PARP</shortName>
        <ecNumber evidence="15">2.4.2.-</ecNumber>
    </recommendedName>
</protein>
<dbReference type="GO" id="GO:0070212">
    <property type="term" value="P:protein poly-ADP-ribosylation"/>
    <property type="evidence" value="ECO:0007669"/>
    <property type="project" value="TreeGrafter"/>
</dbReference>
<dbReference type="GO" id="GO:0003950">
    <property type="term" value="F:NAD+ poly-ADP-ribosyltransferase activity"/>
    <property type="evidence" value="ECO:0007669"/>
    <property type="project" value="UniProtKB-UniRule"/>
</dbReference>
<evidence type="ECO:0000256" key="3">
    <source>
        <dbReference type="ARBA" id="ARBA00022679"/>
    </source>
</evidence>
<dbReference type="PANTHER" id="PTHR10459:SF60">
    <property type="entry name" value="POLY [ADP-RIBOSE] POLYMERASE 2"/>
    <property type="match status" value="1"/>
</dbReference>
<feature type="domain" description="PARP catalytic" evidence="18">
    <location>
        <begin position="344"/>
        <end position="569"/>
    </location>
</feature>
<evidence type="ECO:0000256" key="1">
    <source>
        <dbReference type="ARBA" id="ARBA00004123"/>
    </source>
</evidence>
<keyword evidence="7" id="KW-0013">ADP-ribosylation</keyword>
<evidence type="ECO:0000256" key="12">
    <source>
        <dbReference type="ARBA" id="ARBA00023242"/>
    </source>
</evidence>
<proteinExistence type="inferred from homology"/>
<comment type="subcellular location">
    <subcellularLocation>
        <location evidence="1">Nucleus</location>
    </subcellularLocation>
</comment>
<keyword evidence="10 15" id="KW-0520">NAD</keyword>
<evidence type="ECO:0000256" key="8">
    <source>
        <dbReference type="ARBA" id="ARBA00022771"/>
    </source>
</evidence>
<dbReference type="CDD" id="cd08003">
    <property type="entry name" value="WGR_PARP2_like"/>
    <property type="match status" value="1"/>
</dbReference>
<evidence type="ECO:0000259" key="20">
    <source>
        <dbReference type="PROSITE" id="PS51977"/>
    </source>
</evidence>
<evidence type="ECO:0000313" key="22">
    <source>
        <dbReference type="Proteomes" id="UP000017246"/>
    </source>
</evidence>
<dbReference type="InterPro" id="IPR012317">
    <property type="entry name" value="Poly(ADP-ribose)pol_cat_dom"/>
</dbReference>
<dbReference type="PROSITE" id="PS51059">
    <property type="entry name" value="PARP_CATALYTIC"/>
    <property type="match status" value="1"/>
</dbReference>
<dbReference type="FunFam" id="3.90.228.10:FF:000002">
    <property type="entry name" value="Poly [ADP-ribose] polymerase"/>
    <property type="match status" value="1"/>
</dbReference>
<evidence type="ECO:0000256" key="10">
    <source>
        <dbReference type="ARBA" id="ARBA00023027"/>
    </source>
</evidence>
<evidence type="ECO:0000256" key="17">
    <source>
        <dbReference type="SAM" id="Phobius"/>
    </source>
</evidence>
<evidence type="ECO:0000259" key="19">
    <source>
        <dbReference type="PROSITE" id="PS51060"/>
    </source>
</evidence>
<dbReference type="SUPFAM" id="SSF47587">
    <property type="entry name" value="Domain of poly(ADP-ribose) polymerase"/>
    <property type="match status" value="1"/>
</dbReference>
<keyword evidence="17" id="KW-1133">Transmembrane helix</keyword>
<dbReference type="Pfam" id="PF00644">
    <property type="entry name" value="PARP"/>
    <property type="match status" value="1"/>
</dbReference>
<dbReference type="PROSITE" id="PS51977">
    <property type="entry name" value="WGR"/>
    <property type="match status" value="1"/>
</dbReference>
<evidence type="ECO:0000256" key="2">
    <source>
        <dbReference type="ARBA" id="ARBA00022676"/>
    </source>
</evidence>
<dbReference type="InterPro" id="IPR050800">
    <property type="entry name" value="ARTD/PARP"/>
</dbReference>
<evidence type="ECO:0000256" key="14">
    <source>
        <dbReference type="ARBA" id="ARBA00033987"/>
    </source>
</evidence>
<dbReference type="InterPro" id="IPR036616">
    <property type="entry name" value="Poly(ADP-ribose)pol_reg_dom_sf"/>
</dbReference>
<organism evidence="21 22">
    <name type="scientific">Echinococcus multilocularis</name>
    <name type="common">Fox tapeworm</name>
    <dbReference type="NCBI Taxonomy" id="6211"/>
    <lineage>
        <taxon>Eukaryota</taxon>
        <taxon>Metazoa</taxon>
        <taxon>Spiralia</taxon>
        <taxon>Lophotrochozoa</taxon>
        <taxon>Platyhelminthes</taxon>
        <taxon>Cestoda</taxon>
        <taxon>Eucestoda</taxon>
        <taxon>Cyclophyllidea</taxon>
        <taxon>Taeniidae</taxon>
        <taxon>Echinococcus</taxon>
    </lineage>
</organism>
<dbReference type="InterPro" id="IPR004102">
    <property type="entry name" value="Poly(ADP-ribose)pol_reg_dom"/>
</dbReference>
<keyword evidence="3 15" id="KW-0808">Transferase</keyword>
<dbReference type="AlphaFoldDB" id="A0A068Y2J1"/>
<keyword evidence="8" id="KW-0863">Zinc-finger</keyword>
<dbReference type="GO" id="GO:0003677">
    <property type="term" value="F:DNA binding"/>
    <property type="evidence" value="ECO:0007669"/>
    <property type="project" value="UniProtKB-KW"/>
</dbReference>
<dbReference type="SUPFAM" id="SSF142921">
    <property type="entry name" value="WGR domain-like"/>
    <property type="match status" value="1"/>
</dbReference>
<feature type="domain" description="WGR" evidence="20">
    <location>
        <begin position="68"/>
        <end position="164"/>
    </location>
</feature>
<keyword evidence="4" id="KW-0548">Nucleotidyltransferase</keyword>
<evidence type="ECO:0000256" key="4">
    <source>
        <dbReference type="ARBA" id="ARBA00022695"/>
    </source>
</evidence>
<name>A0A068Y2J1_ECHMU</name>
<dbReference type="SUPFAM" id="SSF56399">
    <property type="entry name" value="ADP-ribosylation"/>
    <property type="match status" value="1"/>
</dbReference>
<keyword evidence="9" id="KW-0862">Zinc</keyword>
<evidence type="ECO:0000256" key="13">
    <source>
        <dbReference type="ARBA" id="ARBA00024347"/>
    </source>
</evidence>
<feature type="transmembrane region" description="Helical" evidence="17">
    <location>
        <begin position="556"/>
        <end position="580"/>
    </location>
</feature>
<dbReference type="GO" id="GO:0008270">
    <property type="term" value="F:zinc ion binding"/>
    <property type="evidence" value="ECO:0007669"/>
    <property type="project" value="UniProtKB-KW"/>
</dbReference>
<feature type="domain" description="PARP alpha-helical" evidence="19">
    <location>
        <begin position="190"/>
        <end position="335"/>
    </location>
</feature>
<evidence type="ECO:0000256" key="7">
    <source>
        <dbReference type="ARBA" id="ARBA00022765"/>
    </source>
</evidence>
<reference evidence="21" key="2">
    <citation type="submission" date="2015-11" db="EMBL/GenBank/DDBJ databases">
        <authorList>
            <person name="Zhang Y."/>
            <person name="Guo Z."/>
        </authorList>
    </citation>
    <scope>NUCLEOTIDE SEQUENCE</scope>
</reference>
<dbReference type="OrthoDB" id="429950at2759"/>
<dbReference type="PANTHER" id="PTHR10459">
    <property type="entry name" value="DNA LIGASE"/>
    <property type="match status" value="1"/>
</dbReference>
<dbReference type="EMBL" id="LN902845">
    <property type="protein sequence ID" value="CUT99120.1"/>
    <property type="molecule type" value="Genomic_DNA"/>
</dbReference>
<keyword evidence="5" id="KW-0479">Metal-binding</keyword>
<comment type="similarity">
    <text evidence="13">Belongs to the ARTD/PARP family.</text>
</comment>
<dbReference type="SMART" id="SM00773">
    <property type="entry name" value="WGR"/>
    <property type="match status" value="1"/>
</dbReference>
<keyword evidence="22" id="KW-1185">Reference proteome</keyword>
<comment type="catalytic activity">
    <reaction evidence="14">
        <text>NAD(+) + (ADP-D-ribosyl)n-acceptor = nicotinamide + (ADP-D-ribosyl)n+1-acceptor + H(+).</text>
        <dbReference type="EC" id="2.4.2.30"/>
    </reaction>
</comment>
<dbReference type="Proteomes" id="UP000017246">
    <property type="component" value="Unassembled WGS sequence"/>
</dbReference>
<evidence type="ECO:0000256" key="9">
    <source>
        <dbReference type="ARBA" id="ARBA00022833"/>
    </source>
</evidence>
<dbReference type="InterPro" id="IPR036930">
    <property type="entry name" value="WGR_dom_sf"/>
</dbReference>
<dbReference type="GO" id="GO:0006302">
    <property type="term" value="P:double-strand break repair"/>
    <property type="evidence" value="ECO:0007669"/>
    <property type="project" value="TreeGrafter"/>
</dbReference>
<reference evidence="21" key="1">
    <citation type="journal article" date="2013" name="Nature">
        <title>The genomes of four tapeworm species reveal adaptations to parasitism.</title>
        <authorList>
            <person name="Tsai I.J."/>
            <person name="Zarowiecki M."/>
            <person name="Holroyd N."/>
            <person name="Garciarrubio A."/>
            <person name="Sanchez-Flores A."/>
            <person name="Brooks K.L."/>
            <person name="Tracey A."/>
            <person name="Bobes R.J."/>
            <person name="Fragoso G."/>
            <person name="Sciutto E."/>
            <person name="Aslett M."/>
            <person name="Beasley H."/>
            <person name="Bennett H.M."/>
            <person name="Cai J."/>
            <person name="Camicia F."/>
            <person name="Clark R."/>
            <person name="Cucher M."/>
            <person name="De Silva N."/>
            <person name="Day T.A."/>
            <person name="Deplazes P."/>
            <person name="Estrada K."/>
            <person name="Fernandez C."/>
            <person name="Holland P.W."/>
            <person name="Hou J."/>
            <person name="Hu S."/>
            <person name="Huckvale T."/>
            <person name="Hung S.S."/>
            <person name="Kamenetzky L."/>
            <person name="Keane J.A."/>
            <person name="Kiss F."/>
            <person name="Koziol U."/>
            <person name="Lambert O."/>
            <person name="Liu K."/>
            <person name="Luo X."/>
            <person name="Luo Y."/>
            <person name="Macchiaroli N."/>
            <person name="Nichol S."/>
            <person name="Paps J."/>
            <person name="Parkinson J."/>
            <person name="Pouchkina-Stantcheva N."/>
            <person name="Riddiford N."/>
            <person name="Rosenzvit M."/>
            <person name="Salinas G."/>
            <person name="Wasmuth J.D."/>
            <person name="Zamanian M."/>
            <person name="Zheng Y."/>
            <person name="Cai X."/>
            <person name="Soberon X."/>
            <person name="Olson P.D."/>
            <person name="Laclette J.P."/>
            <person name="Brehm K."/>
            <person name="Berriman M."/>
            <person name="Garciarrubio A."/>
            <person name="Bobes R.J."/>
            <person name="Fragoso G."/>
            <person name="Sanchez-Flores A."/>
            <person name="Estrada K."/>
            <person name="Cevallos M.A."/>
            <person name="Morett E."/>
            <person name="Gonzalez V."/>
            <person name="Portillo T."/>
            <person name="Ochoa-Leyva A."/>
            <person name="Jose M.V."/>
            <person name="Sciutto E."/>
            <person name="Landa A."/>
            <person name="Jimenez L."/>
            <person name="Valdes V."/>
            <person name="Carrero J.C."/>
            <person name="Larralde C."/>
            <person name="Morales-Montor J."/>
            <person name="Limon-Lason J."/>
            <person name="Soberon X."/>
            <person name="Laclette J.P."/>
        </authorList>
    </citation>
    <scope>NUCLEOTIDE SEQUENCE [LARGE SCALE GENOMIC DNA]</scope>
</reference>
<dbReference type="Pfam" id="PF05406">
    <property type="entry name" value="WGR"/>
    <property type="match status" value="1"/>
</dbReference>
<dbReference type="FunFam" id="1.20.142.10:FF:000002">
    <property type="entry name" value="Poly [ADP-ribose] polymerase"/>
    <property type="match status" value="1"/>
</dbReference>
<dbReference type="GO" id="GO:0016779">
    <property type="term" value="F:nucleotidyltransferase activity"/>
    <property type="evidence" value="ECO:0007669"/>
    <property type="project" value="UniProtKB-KW"/>
</dbReference>
<dbReference type="EC" id="2.4.2.-" evidence="15"/>
<dbReference type="CDD" id="cd01437">
    <property type="entry name" value="parp_like"/>
    <property type="match status" value="1"/>
</dbReference>
<dbReference type="STRING" id="6211.A0A068Y2J1"/>
<dbReference type="Gene3D" id="1.20.142.10">
    <property type="entry name" value="Poly(ADP-ribose) polymerase, regulatory domain"/>
    <property type="match status" value="1"/>
</dbReference>
<evidence type="ECO:0000313" key="21">
    <source>
        <dbReference type="EMBL" id="CUT99120.1"/>
    </source>
</evidence>
<evidence type="ECO:0000259" key="18">
    <source>
        <dbReference type="PROSITE" id="PS51059"/>
    </source>
</evidence>
<dbReference type="PROSITE" id="PS51060">
    <property type="entry name" value="PARP_ALPHA_HD"/>
    <property type="match status" value="1"/>
</dbReference>
<evidence type="ECO:0000256" key="16">
    <source>
        <dbReference type="SAM" id="MobiDB-lite"/>
    </source>
</evidence>